<gene>
    <name evidence="1" type="ORF">RIF29_30050</name>
</gene>
<dbReference type="EMBL" id="JAYWIO010000006">
    <property type="protein sequence ID" value="KAK7256596.1"/>
    <property type="molecule type" value="Genomic_DNA"/>
</dbReference>
<keyword evidence="2" id="KW-1185">Reference proteome</keyword>
<reference evidence="1 2" key="1">
    <citation type="submission" date="2024-01" db="EMBL/GenBank/DDBJ databases">
        <title>The genomes of 5 underutilized Papilionoideae crops provide insights into root nodulation and disease resistanc.</title>
        <authorList>
            <person name="Yuan L."/>
        </authorList>
    </citation>
    <scope>NUCLEOTIDE SEQUENCE [LARGE SCALE GENOMIC DNA]</scope>
    <source>
        <strain evidence="1">ZHUSHIDOU_FW_LH</strain>
        <tissue evidence="1">Leaf</tissue>
    </source>
</reference>
<evidence type="ECO:0000313" key="2">
    <source>
        <dbReference type="Proteomes" id="UP001372338"/>
    </source>
</evidence>
<organism evidence="1 2">
    <name type="scientific">Crotalaria pallida</name>
    <name type="common">Smooth rattlebox</name>
    <name type="synonym">Crotalaria striata</name>
    <dbReference type="NCBI Taxonomy" id="3830"/>
    <lineage>
        <taxon>Eukaryota</taxon>
        <taxon>Viridiplantae</taxon>
        <taxon>Streptophyta</taxon>
        <taxon>Embryophyta</taxon>
        <taxon>Tracheophyta</taxon>
        <taxon>Spermatophyta</taxon>
        <taxon>Magnoliopsida</taxon>
        <taxon>eudicotyledons</taxon>
        <taxon>Gunneridae</taxon>
        <taxon>Pentapetalae</taxon>
        <taxon>rosids</taxon>
        <taxon>fabids</taxon>
        <taxon>Fabales</taxon>
        <taxon>Fabaceae</taxon>
        <taxon>Papilionoideae</taxon>
        <taxon>50 kb inversion clade</taxon>
        <taxon>genistoids sensu lato</taxon>
        <taxon>core genistoids</taxon>
        <taxon>Crotalarieae</taxon>
        <taxon>Crotalaria</taxon>
    </lineage>
</organism>
<evidence type="ECO:0000313" key="1">
    <source>
        <dbReference type="EMBL" id="KAK7256596.1"/>
    </source>
</evidence>
<protein>
    <submittedName>
        <fullName evidence="1">Uncharacterized protein</fullName>
    </submittedName>
</protein>
<name>A0AAN9EFZ0_CROPI</name>
<proteinExistence type="predicted"/>
<dbReference type="AlphaFoldDB" id="A0AAN9EFZ0"/>
<dbReference type="Proteomes" id="UP001372338">
    <property type="component" value="Unassembled WGS sequence"/>
</dbReference>
<comment type="caution">
    <text evidence="1">The sequence shown here is derived from an EMBL/GenBank/DDBJ whole genome shotgun (WGS) entry which is preliminary data.</text>
</comment>
<accession>A0AAN9EFZ0</accession>
<sequence>MQFPAPNNTYMHTFEVNNLIRKASPPQEKVKGLSASGFSSSSSSSVSLIPIESFLQVRGAHLDHDDIDDKNLWRKICELKVAFNVVSYRYRTTNGAVFLPTIRVSCRKHNPCPEALLLPPCIETMVTANLLGCESHTTTLPSKPPELLGACSLLLHRCLQELESCLCVKTSALDITC</sequence>